<organism evidence="2 3">
    <name type="scientific">Phytophthora sojae (strain P6497)</name>
    <name type="common">Soybean stem and root rot agent</name>
    <name type="synonym">Phytophthora megasperma f. sp. glycines</name>
    <dbReference type="NCBI Taxonomy" id="1094619"/>
    <lineage>
        <taxon>Eukaryota</taxon>
        <taxon>Sar</taxon>
        <taxon>Stramenopiles</taxon>
        <taxon>Oomycota</taxon>
        <taxon>Peronosporomycetes</taxon>
        <taxon>Peronosporales</taxon>
        <taxon>Peronosporaceae</taxon>
        <taxon>Phytophthora</taxon>
    </lineage>
</organism>
<protein>
    <recommendedName>
        <fullName evidence="1">AB hydrolase-1 domain-containing protein</fullName>
    </recommendedName>
</protein>
<dbReference type="InterPro" id="IPR029058">
    <property type="entry name" value="AB_hydrolase_fold"/>
</dbReference>
<proteinExistence type="predicted"/>
<keyword evidence="3" id="KW-1185">Reference proteome</keyword>
<gene>
    <name evidence="2" type="ORF">PHYSODRAFT_345030</name>
</gene>
<feature type="domain" description="AB hydrolase-1" evidence="1">
    <location>
        <begin position="7"/>
        <end position="277"/>
    </location>
</feature>
<evidence type="ECO:0000259" key="1">
    <source>
        <dbReference type="Pfam" id="PF12697"/>
    </source>
</evidence>
<dbReference type="Gene3D" id="3.40.50.1820">
    <property type="entry name" value="alpha/beta hydrolase"/>
    <property type="match status" value="1"/>
</dbReference>
<dbReference type="SUPFAM" id="SSF53474">
    <property type="entry name" value="alpha/beta-Hydrolases"/>
    <property type="match status" value="1"/>
</dbReference>
<dbReference type="EMBL" id="JH159152">
    <property type="protein sequence ID" value="EGZ25800.1"/>
    <property type="molecule type" value="Genomic_DNA"/>
</dbReference>
<dbReference type="KEGG" id="psoj:PHYSODRAFT_345030"/>
<dbReference type="RefSeq" id="XP_009521088.1">
    <property type="nucleotide sequence ID" value="XM_009522793.1"/>
</dbReference>
<dbReference type="InterPro" id="IPR000073">
    <property type="entry name" value="AB_hydrolase_1"/>
</dbReference>
<dbReference type="Pfam" id="PF12697">
    <property type="entry name" value="Abhydrolase_6"/>
    <property type="match status" value="1"/>
</dbReference>
<reference evidence="2 3" key="1">
    <citation type="journal article" date="2006" name="Science">
        <title>Phytophthora genome sequences uncover evolutionary origins and mechanisms of pathogenesis.</title>
        <authorList>
            <person name="Tyler B.M."/>
            <person name="Tripathy S."/>
            <person name="Zhang X."/>
            <person name="Dehal P."/>
            <person name="Jiang R.H."/>
            <person name="Aerts A."/>
            <person name="Arredondo F.D."/>
            <person name="Baxter L."/>
            <person name="Bensasson D."/>
            <person name="Beynon J.L."/>
            <person name="Chapman J."/>
            <person name="Damasceno C.M."/>
            <person name="Dorrance A.E."/>
            <person name="Dou D."/>
            <person name="Dickerman A.W."/>
            <person name="Dubchak I.L."/>
            <person name="Garbelotto M."/>
            <person name="Gijzen M."/>
            <person name="Gordon S.G."/>
            <person name="Govers F."/>
            <person name="Grunwald N.J."/>
            <person name="Huang W."/>
            <person name="Ivors K.L."/>
            <person name="Jones R.W."/>
            <person name="Kamoun S."/>
            <person name="Krampis K."/>
            <person name="Lamour K.H."/>
            <person name="Lee M.K."/>
            <person name="McDonald W.H."/>
            <person name="Medina M."/>
            <person name="Meijer H.J."/>
            <person name="Nordberg E.K."/>
            <person name="Maclean D.J."/>
            <person name="Ospina-Giraldo M.D."/>
            <person name="Morris P.F."/>
            <person name="Phuntumart V."/>
            <person name="Putnam N.H."/>
            <person name="Rash S."/>
            <person name="Rose J.K."/>
            <person name="Sakihama Y."/>
            <person name="Salamov A.A."/>
            <person name="Savidor A."/>
            <person name="Scheuring C.F."/>
            <person name="Smith B.M."/>
            <person name="Sobral B.W."/>
            <person name="Terry A."/>
            <person name="Torto-Alalibo T.A."/>
            <person name="Win J."/>
            <person name="Xu Z."/>
            <person name="Zhang H."/>
            <person name="Grigoriev I.V."/>
            <person name="Rokhsar D.S."/>
            <person name="Boore J.L."/>
        </authorList>
    </citation>
    <scope>NUCLEOTIDE SEQUENCE [LARGE SCALE GENOMIC DNA]</scope>
    <source>
        <strain evidence="2 3">P6497</strain>
    </source>
</reference>
<dbReference type="Proteomes" id="UP000002640">
    <property type="component" value="Unassembled WGS sequence"/>
</dbReference>
<name>G4YZN2_PHYSP</name>
<dbReference type="STRING" id="1094619.G4YZN2"/>
<dbReference type="GeneID" id="20648681"/>
<dbReference type="AlphaFoldDB" id="G4YZN2"/>
<sequence>MSRSATLLFAHGGGFCKDTWEPIVRRLRDSSLLQSVSTRFVSFDFKYHGSNRDESVAPQLDLKNPRGPRVHHPAADLTAWTSAEVLQHARAIKNESVGTPLIGIGHSMGASAMWNTEVQHPGTFDGLILFEPVWGKLNSDVVTNFLVSITLQRESSWPSRAAAAEHLRNFKNFAAWDRESLDAYMKGALVEDEASGRNVLACSTGIEASLYCHKLLNMTNEQLARPKCKIFFHYGSRTKMFLPETFEELSSKWPHIYSLEEPIANSSHAMVLEKPAESAMNILGNLQEMEPFSKQNQGDVANASRL</sequence>
<evidence type="ECO:0000313" key="2">
    <source>
        <dbReference type="EMBL" id="EGZ25800.1"/>
    </source>
</evidence>
<accession>G4YZN2</accession>
<dbReference type="OMA" id="APFANDQ"/>
<evidence type="ECO:0000313" key="3">
    <source>
        <dbReference type="Proteomes" id="UP000002640"/>
    </source>
</evidence>
<dbReference type="InParanoid" id="G4YZN2"/>